<accession>A0A7X6D397</accession>
<keyword evidence="2" id="KW-1133">Transmembrane helix</keyword>
<dbReference type="EMBL" id="JAAVJD010000157">
    <property type="protein sequence ID" value="NJQ07398.1"/>
    <property type="molecule type" value="Genomic_DNA"/>
</dbReference>
<evidence type="ECO:0000313" key="3">
    <source>
        <dbReference type="EMBL" id="NJQ07398.1"/>
    </source>
</evidence>
<dbReference type="Proteomes" id="UP000578686">
    <property type="component" value="Unassembled WGS sequence"/>
</dbReference>
<reference evidence="3 4" key="1">
    <citation type="submission" date="2020-03" db="EMBL/GenBank/DDBJ databases">
        <title>Draft genome of Streptomyces sp. ventii, isolated from the Axial Seamount in the Pacific Ocean, and resequencing of the two type strains Streptomyces lonarensis strain NCL 716 and Streptomyces bohaiensis strain 11A07.</title>
        <authorList>
            <person name="Loughran R.M."/>
            <person name="Pfannmuller K.M."/>
            <person name="Wasson B.J."/>
            <person name="Deadmond M.C."/>
            <person name="Paddock B.E."/>
            <person name="Koyack M.J."/>
            <person name="Gallegos D.A."/>
            <person name="Mitchell E.A."/>
            <person name="Ushijima B."/>
            <person name="Saw J.H."/>
            <person name="Mcphail K.L."/>
            <person name="Videau P."/>
        </authorList>
    </citation>
    <scope>NUCLEOTIDE SEQUENCE [LARGE SCALE GENOMIC DNA]</scope>
    <source>
        <strain evidence="3 4">NCL716</strain>
    </source>
</reference>
<evidence type="ECO:0000313" key="4">
    <source>
        <dbReference type="Proteomes" id="UP000578686"/>
    </source>
</evidence>
<dbReference type="RefSeq" id="WP_167972353.1">
    <property type="nucleotide sequence ID" value="NZ_BHZG01000503.1"/>
</dbReference>
<gene>
    <name evidence="3" type="ORF">HCN56_17840</name>
</gene>
<dbReference type="AlphaFoldDB" id="A0A7X6D397"/>
<proteinExistence type="predicted"/>
<evidence type="ECO:0000256" key="2">
    <source>
        <dbReference type="SAM" id="Phobius"/>
    </source>
</evidence>
<organism evidence="3 4">
    <name type="scientific">Streptomyces lonarensis</name>
    <dbReference type="NCBI Taxonomy" id="700599"/>
    <lineage>
        <taxon>Bacteria</taxon>
        <taxon>Bacillati</taxon>
        <taxon>Actinomycetota</taxon>
        <taxon>Actinomycetes</taxon>
        <taxon>Kitasatosporales</taxon>
        <taxon>Streptomycetaceae</taxon>
        <taxon>Streptomyces</taxon>
    </lineage>
</organism>
<name>A0A7X6D397_9ACTN</name>
<keyword evidence="4" id="KW-1185">Reference proteome</keyword>
<sequence>MAEQHPAVSRRPLVMGVVAGCVLCGVWLLPSPPSGDEAQHPASDAELSQQDEIRPVSTIEGTR</sequence>
<comment type="caution">
    <text evidence="3">The sequence shown here is derived from an EMBL/GenBank/DDBJ whole genome shotgun (WGS) entry which is preliminary data.</text>
</comment>
<keyword evidence="2" id="KW-0812">Transmembrane</keyword>
<evidence type="ECO:0000256" key="1">
    <source>
        <dbReference type="SAM" id="MobiDB-lite"/>
    </source>
</evidence>
<feature type="transmembrane region" description="Helical" evidence="2">
    <location>
        <begin position="12"/>
        <end position="29"/>
    </location>
</feature>
<keyword evidence="2" id="KW-0472">Membrane</keyword>
<feature type="region of interest" description="Disordered" evidence="1">
    <location>
        <begin position="32"/>
        <end position="63"/>
    </location>
</feature>
<protein>
    <submittedName>
        <fullName evidence="3">Uncharacterized protein</fullName>
    </submittedName>
</protein>